<feature type="region of interest" description="Disordered" evidence="1">
    <location>
        <begin position="1"/>
        <end position="31"/>
    </location>
</feature>
<dbReference type="Proteomes" id="UP000297245">
    <property type="component" value="Unassembled WGS sequence"/>
</dbReference>
<dbReference type="EMBL" id="ML179059">
    <property type="protein sequence ID" value="THV04163.1"/>
    <property type="molecule type" value="Genomic_DNA"/>
</dbReference>
<evidence type="ECO:0000256" key="1">
    <source>
        <dbReference type="SAM" id="MobiDB-lite"/>
    </source>
</evidence>
<keyword evidence="2" id="KW-0812">Transmembrane</keyword>
<keyword evidence="2" id="KW-1133">Transmembrane helix</keyword>
<dbReference type="AlphaFoldDB" id="A0A4S8MML8"/>
<keyword evidence="2" id="KW-0472">Membrane</keyword>
<gene>
    <name evidence="3" type="ORF">K435DRAFT_851156</name>
</gene>
<evidence type="ECO:0000256" key="2">
    <source>
        <dbReference type="SAM" id="Phobius"/>
    </source>
</evidence>
<feature type="transmembrane region" description="Helical" evidence="2">
    <location>
        <begin position="50"/>
        <end position="70"/>
    </location>
</feature>
<proteinExistence type="predicted"/>
<accession>A0A4S8MML8</accession>
<name>A0A4S8MML8_DENBC</name>
<evidence type="ECO:0000313" key="4">
    <source>
        <dbReference type="Proteomes" id="UP000297245"/>
    </source>
</evidence>
<sequence>MAAQSGVPPPTAITQPDNISHIREETSEMGPGSLSFRCSTFYLVTPDTPILPAIAILVLWYAIANTWLAMHHSSLSMQQASQEVWLSCLDRS</sequence>
<keyword evidence="4" id="KW-1185">Reference proteome</keyword>
<reference evidence="3 4" key="1">
    <citation type="journal article" date="2019" name="Nat. Ecol. Evol.">
        <title>Megaphylogeny resolves global patterns of mushroom evolution.</title>
        <authorList>
            <person name="Varga T."/>
            <person name="Krizsan K."/>
            <person name="Foldi C."/>
            <person name="Dima B."/>
            <person name="Sanchez-Garcia M."/>
            <person name="Sanchez-Ramirez S."/>
            <person name="Szollosi G.J."/>
            <person name="Szarkandi J.G."/>
            <person name="Papp V."/>
            <person name="Albert L."/>
            <person name="Andreopoulos W."/>
            <person name="Angelini C."/>
            <person name="Antonin V."/>
            <person name="Barry K.W."/>
            <person name="Bougher N.L."/>
            <person name="Buchanan P."/>
            <person name="Buyck B."/>
            <person name="Bense V."/>
            <person name="Catcheside P."/>
            <person name="Chovatia M."/>
            <person name="Cooper J."/>
            <person name="Damon W."/>
            <person name="Desjardin D."/>
            <person name="Finy P."/>
            <person name="Geml J."/>
            <person name="Haridas S."/>
            <person name="Hughes K."/>
            <person name="Justo A."/>
            <person name="Karasinski D."/>
            <person name="Kautmanova I."/>
            <person name="Kiss B."/>
            <person name="Kocsube S."/>
            <person name="Kotiranta H."/>
            <person name="LaButti K.M."/>
            <person name="Lechner B.E."/>
            <person name="Liimatainen K."/>
            <person name="Lipzen A."/>
            <person name="Lukacs Z."/>
            <person name="Mihaltcheva S."/>
            <person name="Morgado L.N."/>
            <person name="Niskanen T."/>
            <person name="Noordeloos M.E."/>
            <person name="Ohm R.A."/>
            <person name="Ortiz-Santana B."/>
            <person name="Ovrebo C."/>
            <person name="Racz N."/>
            <person name="Riley R."/>
            <person name="Savchenko A."/>
            <person name="Shiryaev A."/>
            <person name="Soop K."/>
            <person name="Spirin V."/>
            <person name="Szebenyi C."/>
            <person name="Tomsovsky M."/>
            <person name="Tulloss R.E."/>
            <person name="Uehling J."/>
            <person name="Grigoriev I.V."/>
            <person name="Vagvolgyi C."/>
            <person name="Papp T."/>
            <person name="Martin F.M."/>
            <person name="Miettinen O."/>
            <person name="Hibbett D.S."/>
            <person name="Nagy L.G."/>
        </authorList>
    </citation>
    <scope>NUCLEOTIDE SEQUENCE [LARGE SCALE GENOMIC DNA]</scope>
    <source>
        <strain evidence="3 4">CBS 962.96</strain>
    </source>
</reference>
<organism evidence="3 4">
    <name type="scientific">Dendrothele bispora (strain CBS 962.96)</name>
    <dbReference type="NCBI Taxonomy" id="1314807"/>
    <lineage>
        <taxon>Eukaryota</taxon>
        <taxon>Fungi</taxon>
        <taxon>Dikarya</taxon>
        <taxon>Basidiomycota</taxon>
        <taxon>Agaricomycotina</taxon>
        <taxon>Agaricomycetes</taxon>
        <taxon>Agaricomycetidae</taxon>
        <taxon>Agaricales</taxon>
        <taxon>Agaricales incertae sedis</taxon>
        <taxon>Dendrothele</taxon>
    </lineage>
</organism>
<evidence type="ECO:0000313" key="3">
    <source>
        <dbReference type="EMBL" id="THV04163.1"/>
    </source>
</evidence>
<protein>
    <submittedName>
        <fullName evidence="3">Uncharacterized protein</fullName>
    </submittedName>
</protein>